<reference evidence="2 3" key="1">
    <citation type="submission" date="2021-03" db="EMBL/GenBank/DDBJ databases">
        <title>Paenibacillus artemisicola MWE-103 whole genome sequence.</title>
        <authorList>
            <person name="Ham Y.J."/>
        </authorList>
    </citation>
    <scope>NUCLEOTIDE SEQUENCE [LARGE SCALE GENOMIC DNA]</scope>
    <source>
        <strain evidence="2 3">MWE-103</strain>
    </source>
</reference>
<dbReference type="SUPFAM" id="SSF51735">
    <property type="entry name" value="NAD(P)-binding Rossmann-fold domains"/>
    <property type="match status" value="1"/>
</dbReference>
<name>A0ABS3WC35_9BACL</name>
<proteinExistence type="predicted"/>
<evidence type="ECO:0000259" key="1">
    <source>
        <dbReference type="Pfam" id="PF01370"/>
    </source>
</evidence>
<dbReference type="RefSeq" id="WP_208848717.1">
    <property type="nucleotide sequence ID" value="NZ_JAGGDJ010000013.1"/>
</dbReference>
<accession>A0ABS3WC35</accession>
<comment type="caution">
    <text evidence="2">The sequence shown here is derived from an EMBL/GenBank/DDBJ whole genome shotgun (WGS) entry which is preliminary data.</text>
</comment>
<protein>
    <submittedName>
        <fullName evidence="2">SDR family oxidoreductase</fullName>
    </submittedName>
</protein>
<evidence type="ECO:0000313" key="2">
    <source>
        <dbReference type="EMBL" id="MBO7745895.1"/>
    </source>
</evidence>
<dbReference type="CDD" id="cd05265">
    <property type="entry name" value="SDR_a1"/>
    <property type="match status" value="1"/>
</dbReference>
<dbReference type="Pfam" id="PF01370">
    <property type="entry name" value="Epimerase"/>
    <property type="match status" value="1"/>
</dbReference>
<dbReference type="InterPro" id="IPR050177">
    <property type="entry name" value="Lipid_A_modif_metabolic_enz"/>
</dbReference>
<evidence type="ECO:0000313" key="3">
    <source>
        <dbReference type="Proteomes" id="UP000670947"/>
    </source>
</evidence>
<dbReference type="InterPro" id="IPR001509">
    <property type="entry name" value="Epimerase_deHydtase"/>
</dbReference>
<dbReference type="InterPro" id="IPR036291">
    <property type="entry name" value="NAD(P)-bd_dom_sf"/>
</dbReference>
<organism evidence="2 3">
    <name type="scientific">Paenibacillus artemisiicola</name>
    <dbReference type="NCBI Taxonomy" id="1172618"/>
    <lineage>
        <taxon>Bacteria</taxon>
        <taxon>Bacillati</taxon>
        <taxon>Bacillota</taxon>
        <taxon>Bacilli</taxon>
        <taxon>Bacillales</taxon>
        <taxon>Paenibacillaceae</taxon>
        <taxon>Paenibacillus</taxon>
    </lineage>
</organism>
<gene>
    <name evidence="2" type="ORF">I8J29_16940</name>
</gene>
<keyword evidence="3" id="KW-1185">Reference proteome</keyword>
<dbReference type="Proteomes" id="UP000670947">
    <property type="component" value="Unassembled WGS sequence"/>
</dbReference>
<feature type="domain" description="NAD-dependent epimerase/dehydratase" evidence="1">
    <location>
        <begin position="4"/>
        <end position="213"/>
    </location>
</feature>
<dbReference type="EMBL" id="JAGGDJ010000013">
    <property type="protein sequence ID" value="MBO7745895.1"/>
    <property type="molecule type" value="Genomic_DNA"/>
</dbReference>
<sequence length="336" mass="37483">MKVLFIGGTGLISTAASELAVRQGIELYLLNRGNRGSRVPAGARILLGDIHDEPAMRELLSDMRFDAVVDWIAFKPEDIERDVRLFAGKTNQYIFISTVATYQRPPSHYVFDESAPQHNPGWDYAVDKIACEERLLRAYRDTGFPATIVRPSHTYGETAIPFAVASGAHPWTLVDRILRGKPVIVPGDGTSLWTITHNTDFAKGLVGLLGNDQTLGQSFHITSDEVKTWNQYLAAIGRAVDAEPRAVHMTSECISRFLPEFRAGLFGDASNSYVVDNRKIKTFVPGYLATTNFERGIRQSIAYFRSRPELQTIDEALNARMDRAIAAYERFLAEIV</sequence>
<dbReference type="Gene3D" id="3.40.50.720">
    <property type="entry name" value="NAD(P)-binding Rossmann-like Domain"/>
    <property type="match status" value="1"/>
</dbReference>
<dbReference type="PANTHER" id="PTHR43245">
    <property type="entry name" value="BIFUNCTIONAL POLYMYXIN RESISTANCE PROTEIN ARNA"/>
    <property type="match status" value="1"/>
</dbReference>